<comment type="caution">
    <text evidence="1">The sequence shown here is derived from an EMBL/GenBank/DDBJ whole genome shotgun (WGS) entry which is preliminary data.</text>
</comment>
<protein>
    <submittedName>
        <fullName evidence="1">Uncharacterized protein</fullName>
    </submittedName>
</protein>
<organism evidence="1 2">
    <name type="scientific">Ixodes persulcatus</name>
    <name type="common">Taiga tick</name>
    <dbReference type="NCBI Taxonomy" id="34615"/>
    <lineage>
        <taxon>Eukaryota</taxon>
        <taxon>Metazoa</taxon>
        <taxon>Ecdysozoa</taxon>
        <taxon>Arthropoda</taxon>
        <taxon>Chelicerata</taxon>
        <taxon>Arachnida</taxon>
        <taxon>Acari</taxon>
        <taxon>Parasitiformes</taxon>
        <taxon>Ixodida</taxon>
        <taxon>Ixodoidea</taxon>
        <taxon>Ixodidae</taxon>
        <taxon>Ixodinae</taxon>
        <taxon>Ixodes</taxon>
    </lineage>
</organism>
<evidence type="ECO:0000313" key="1">
    <source>
        <dbReference type="EMBL" id="KAG0433701.1"/>
    </source>
</evidence>
<sequence>MYLRLLLIQTVLLAAAHHIGALGTNAASSTKIATDHYGLPVLTLLSAEIGRLMTLPPPLVQNPFYNWQQGTVTSSQVRQNHEAPLGIPGHDTATGTMYLRLLFVQLLDIEIRPPCQIAHNGGNTICFER</sequence>
<gene>
    <name evidence="1" type="ORF">HPB47_019671</name>
</gene>
<keyword evidence="2" id="KW-1185">Reference proteome</keyword>
<reference evidence="1 2" key="1">
    <citation type="journal article" date="2020" name="Cell">
        <title>Large-Scale Comparative Analyses of Tick Genomes Elucidate Their Genetic Diversity and Vector Capacities.</title>
        <authorList>
            <consortium name="Tick Genome and Microbiome Consortium (TIGMIC)"/>
            <person name="Jia N."/>
            <person name="Wang J."/>
            <person name="Shi W."/>
            <person name="Du L."/>
            <person name="Sun Y."/>
            <person name="Zhan W."/>
            <person name="Jiang J.F."/>
            <person name="Wang Q."/>
            <person name="Zhang B."/>
            <person name="Ji P."/>
            <person name="Bell-Sakyi L."/>
            <person name="Cui X.M."/>
            <person name="Yuan T.T."/>
            <person name="Jiang B.G."/>
            <person name="Yang W.F."/>
            <person name="Lam T.T."/>
            <person name="Chang Q.C."/>
            <person name="Ding S.J."/>
            <person name="Wang X.J."/>
            <person name="Zhu J.G."/>
            <person name="Ruan X.D."/>
            <person name="Zhao L."/>
            <person name="Wei J.T."/>
            <person name="Ye R.Z."/>
            <person name="Que T.C."/>
            <person name="Du C.H."/>
            <person name="Zhou Y.H."/>
            <person name="Cheng J.X."/>
            <person name="Dai P.F."/>
            <person name="Guo W.B."/>
            <person name="Han X.H."/>
            <person name="Huang E.J."/>
            <person name="Li L.F."/>
            <person name="Wei W."/>
            <person name="Gao Y.C."/>
            <person name="Liu J.Z."/>
            <person name="Shao H.Z."/>
            <person name="Wang X."/>
            <person name="Wang C.C."/>
            <person name="Yang T.C."/>
            <person name="Huo Q.B."/>
            <person name="Li W."/>
            <person name="Chen H.Y."/>
            <person name="Chen S.E."/>
            <person name="Zhou L.G."/>
            <person name="Ni X.B."/>
            <person name="Tian J.H."/>
            <person name="Sheng Y."/>
            <person name="Liu T."/>
            <person name="Pan Y.S."/>
            <person name="Xia L.Y."/>
            <person name="Li J."/>
            <person name="Zhao F."/>
            <person name="Cao W.C."/>
        </authorList>
    </citation>
    <scope>NUCLEOTIDE SEQUENCE [LARGE SCALE GENOMIC DNA]</scope>
    <source>
        <strain evidence="1">Iper-2018</strain>
    </source>
</reference>
<proteinExistence type="predicted"/>
<evidence type="ECO:0000313" key="2">
    <source>
        <dbReference type="Proteomes" id="UP000805193"/>
    </source>
</evidence>
<dbReference type="Proteomes" id="UP000805193">
    <property type="component" value="Unassembled WGS sequence"/>
</dbReference>
<dbReference type="EMBL" id="JABSTQ010009036">
    <property type="protein sequence ID" value="KAG0433701.1"/>
    <property type="molecule type" value="Genomic_DNA"/>
</dbReference>
<name>A0AC60QIF5_IXOPE</name>
<accession>A0AC60QIF5</accession>